<feature type="region of interest" description="Disordered" evidence="1">
    <location>
        <begin position="969"/>
        <end position="1003"/>
    </location>
</feature>
<evidence type="ECO:0000313" key="2">
    <source>
        <dbReference type="Proteomes" id="UP000087171"/>
    </source>
</evidence>
<dbReference type="GO" id="GO:0005634">
    <property type="term" value="C:nucleus"/>
    <property type="evidence" value="ECO:0007669"/>
    <property type="project" value="TreeGrafter"/>
</dbReference>
<dbReference type="GeneID" id="101504248"/>
<feature type="region of interest" description="Disordered" evidence="1">
    <location>
        <begin position="675"/>
        <end position="699"/>
    </location>
</feature>
<dbReference type="Proteomes" id="UP000087171">
    <property type="component" value="Chromosome Ca4"/>
</dbReference>
<feature type="compositionally biased region" description="Low complexity" evidence="1">
    <location>
        <begin position="682"/>
        <end position="699"/>
    </location>
</feature>
<keyword evidence="2" id="KW-1185">Reference proteome</keyword>
<feature type="compositionally biased region" description="Polar residues" evidence="1">
    <location>
        <begin position="779"/>
        <end position="798"/>
    </location>
</feature>
<feature type="region of interest" description="Disordered" evidence="1">
    <location>
        <begin position="430"/>
        <end position="458"/>
    </location>
</feature>
<feature type="region of interest" description="Disordered" evidence="1">
    <location>
        <begin position="228"/>
        <end position="255"/>
    </location>
</feature>
<dbReference type="PANTHER" id="PTHR34798:SF1">
    <property type="entry name" value="TIC-LIKE PROTEIN"/>
    <property type="match status" value="1"/>
</dbReference>
<proteinExistence type="predicted"/>
<feature type="compositionally biased region" description="Basic and acidic residues" evidence="1">
    <location>
        <begin position="430"/>
        <end position="450"/>
    </location>
</feature>
<dbReference type="PANTHER" id="PTHR34798">
    <property type="entry name" value="PROTEIN TIME FOR COFFEE"/>
    <property type="match status" value="1"/>
</dbReference>
<dbReference type="KEGG" id="cam:101504248"/>
<feature type="compositionally biased region" description="Basic and acidic residues" evidence="1">
    <location>
        <begin position="38"/>
        <end position="59"/>
    </location>
</feature>
<reference evidence="2" key="1">
    <citation type="journal article" date="2013" name="Nat. Biotechnol.">
        <title>Draft genome sequence of chickpea (Cicer arietinum) provides a resource for trait improvement.</title>
        <authorList>
            <person name="Varshney R.K."/>
            <person name="Song C."/>
            <person name="Saxena R.K."/>
            <person name="Azam S."/>
            <person name="Yu S."/>
            <person name="Sharpe A.G."/>
            <person name="Cannon S."/>
            <person name="Baek J."/>
            <person name="Rosen B.D."/>
            <person name="Tar'an B."/>
            <person name="Millan T."/>
            <person name="Zhang X."/>
            <person name="Ramsay L.D."/>
            <person name="Iwata A."/>
            <person name="Wang Y."/>
            <person name="Nelson W."/>
            <person name="Farmer A.D."/>
            <person name="Gaur P.M."/>
            <person name="Soderlund C."/>
            <person name="Penmetsa R.V."/>
            <person name="Xu C."/>
            <person name="Bharti A.K."/>
            <person name="He W."/>
            <person name="Winter P."/>
            <person name="Zhao S."/>
            <person name="Hane J.K."/>
            <person name="Carrasquilla-Garcia N."/>
            <person name="Condie J.A."/>
            <person name="Upadhyaya H.D."/>
            <person name="Luo M.C."/>
            <person name="Thudi M."/>
            <person name="Gowda C.L."/>
            <person name="Singh N.P."/>
            <person name="Lichtenzveig J."/>
            <person name="Gali K.K."/>
            <person name="Rubio J."/>
            <person name="Nadarajan N."/>
            <person name="Dolezel J."/>
            <person name="Bansal K.C."/>
            <person name="Xu X."/>
            <person name="Edwards D."/>
            <person name="Zhang G."/>
            <person name="Kahl G."/>
            <person name="Gil J."/>
            <person name="Singh K.B."/>
            <person name="Datta S.K."/>
            <person name="Jackson S.A."/>
            <person name="Wang J."/>
            <person name="Cook D.R."/>
        </authorList>
    </citation>
    <scope>NUCLEOTIDE SEQUENCE [LARGE SCALE GENOMIC DNA]</scope>
    <source>
        <strain evidence="2">cv. CDC Frontier</strain>
    </source>
</reference>
<feature type="region of interest" description="Disordered" evidence="1">
    <location>
        <begin position="1"/>
        <end position="90"/>
    </location>
</feature>
<dbReference type="AlphaFoldDB" id="A0A1S3E207"/>
<feature type="region of interest" description="Disordered" evidence="1">
    <location>
        <begin position="1172"/>
        <end position="1229"/>
    </location>
</feature>
<feature type="compositionally biased region" description="Polar residues" evidence="1">
    <location>
        <begin position="1185"/>
        <end position="1197"/>
    </location>
</feature>
<feature type="compositionally biased region" description="Low complexity" evidence="1">
    <location>
        <begin position="823"/>
        <end position="846"/>
    </location>
</feature>
<accession>A0A1S3E207</accession>
<protein>
    <submittedName>
        <fullName evidence="3">Protein TIME FOR COFFEE isoform X1</fullName>
    </submittedName>
</protein>
<evidence type="ECO:0000256" key="1">
    <source>
        <dbReference type="SAM" id="MobiDB-lite"/>
    </source>
</evidence>
<gene>
    <name evidence="3" type="primary">LOC101504248</name>
</gene>
<dbReference type="STRING" id="3827.A0A1S3E207"/>
<dbReference type="GO" id="GO:0042752">
    <property type="term" value="P:regulation of circadian rhythm"/>
    <property type="evidence" value="ECO:0007669"/>
    <property type="project" value="InterPro"/>
</dbReference>
<dbReference type="OrthoDB" id="784889at2759"/>
<feature type="compositionally biased region" description="Polar residues" evidence="1">
    <location>
        <begin position="229"/>
        <end position="243"/>
    </location>
</feature>
<feature type="compositionally biased region" description="Basic and acidic residues" evidence="1">
    <location>
        <begin position="976"/>
        <end position="991"/>
    </location>
</feature>
<dbReference type="InterPro" id="IPR039317">
    <property type="entry name" value="TIC"/>
</dbReference>
<dbReference type="RefSeq" id="XP_012569780.1">
    <property type="nucleotide sequence ID" value="XM_012714326.2"/>
</dbReference>
<feature type="compositionally biased region" description="Polar residues" evidence="1">
    <location>
        <begin position="805"/>
        <end position="822"/>
    </location>
</feature>
<feature type="region of interest" description="Disordered" evidence="1">
    <location>
        <begin position="779"/>
        <end position="852"/>
    </location>
</feature>
<feature type="region of interest" description="Disordered" evidence="1">
    <location>
        <begin position="1090"/>
        <end position="1129"/>
    </location>
</feature>
<name>A0A1S3E207_CICAR</name>
<feature type="compositionally biased region" description="Polar residues" evidence="1">
    <location>
        <begin position="994"/>
        <end position="1003"/>
    </location>
</feature>
<evidence type="ECO:0000313" key="3">
    <source>
        <dbReference type="RefSeq" id="XP_012569780.1"/>
    </source>
</evidence>
<feature type="compositionally biased region" description="Polar residues" evidence="1">
    <location>
        <begin position="1090"/>
        <end position="1112"/>
    </location>
</feature>
<reference evidence="3" key="2">
    <citation type="submission" date="2025-08" db="UniProtKB">
        <authorList>
            <consortium name="RefSeq"/>
        </authorList>
    </citation>
    <scope>IDENTIFICATION</scope>
    <source>
        <tissue evidence="3">Etiolated seedlings</tissue>
    </source>
</reference>
<sequence>MDRTRESRRSSMAPSINGFPKRTHRNIPLRDSSEEGAVELREASSKRETNRYGDRDSSNRSKRRRDSHSHRDESEQSTEESIGNEQDDDVRDAGLFRIRSSNTTLFVSDQNHRRSFTPAKLPPFNRNDEMIGVAVPRKARSASVKRSHDSWISGAGGGEELSFRRRLNSPGRESVEPSALASLSVSAKQTKKGIGAVAKISKSSSSDMEIEIAELLYGLMTSKNHESSSQKLETTINHNTSTDAADKKKSEDYNSTEELVRIQSEQPADVACHENGLSEVTKEDIGEDKVNSWVGFGGASADGRPLSTTRGSQSCSKLDADKQDSASTIVMSTVPEDKTLRAGKFEIDLMAPPPTMLSPEGDDPSRGDLTSETKNLAPIMEMKREDNIKVEDKVERTVTVEKISEEIEEAAKMVAFKEKLDGLKHYLEMPKNDNDIKTNNKLEEQDRNKEQPTALSNTKVEKIAHSSSVPLSAAVSGPPGSVPPIGSITMIGRNMPPMQTIRKANETTGSSTTTQYGEQFLHNSNLQHVNFGLSQPQPKKCATHYYIARSILHQQFTKTDLLLPAAIGSGTLSATKLNVNCAPSAERMVVSKQSQKHLLGLDLSGTQDKELDATCDQNLTATKSSNNVNPVDSTHRMQFVLQQGPHPGSTENLVHGPAFLFSPANYQASVATATNQAGGVDSPNNASSYSRSQSSVAGSPCTSSTLPAAATAMSFSYHQFLANNSPYATIVHNNGYSFPISTTSLGATAAIRGASPAQATHILSGPLYSSQIFHPLQYPQQHSRSQAQVQPSYLTAQLSSSSSSHMQQSHGGAQVNGNNNILTSTTAEQQSQKQQTPQSHSHQQETVVSVKNTPSVTNLTSYPLKNLQGQNFTIPVQPVNFSFKPCATSDNVVRNSGSFGDKQQPALKGGVEIIPSQAFAVSLAAFNGANLPSNLNFSSMKQNPLVIQSLPDVAKQGYQAASTPHIVQQQTYSITGEKRGNSSHQDDEKKTIHGKSSTNGPTTLVFDNSSKNINFVLSPSNGNWPSHSIVSTVMTTMPFSSNTSSSQPSSQLLQLQKQHGMQPATATRNKASSTNTASAMKFANNGPVFSQSHVQCKSSNQTSHSKINTTGSHVHHTSSITSKTPSTKKISQGHMQISFGGDYTTSLPSQGPQLSNNHPLCTTAGGTLFNGGSLKPNSEGWKVDSSANTSQLQPTENSSSGSGQKSSPVCGRNVPSILSSCPSHLSEMK</sequence>
<feature type="compositionally biased region" description="Low complexity" evidence="1">
    <location>
        <begin position="1117"/>
        <end position="1129"/>
    </location>
</feature>
<feature type="compositionally biased region" description="Low complexity" evidence="1">
    <location>
        <begin position="1198"/>
        <end position="1207"/>
    </location>
</feature>
<organism evidence="2 3">
    <name type="scientific">Cicer arietinum</name>
    <name type="common">Chickpea</name>
    <name type="synonym">Garbanzo</name>
    <dbReference type="NCBI Taxonomy" id="3827"/>
    <lineage>
        <taxon>Eukaryota</taxon>
        <taxon>Viridiplantae</taxon>
        <taxon>Streptophyta</taxon>
        <taxon>Embryophyta</taxon>
        <taxon>Tracheophyta</taxon>
        <taxon>Spermatophyta</taxon>
        <taxon>Magnoliopsida</taxon>
        <taxon>eudicotyledons</taxon>
        <taxon>Gunneridae</taxon>
        <taxon>Pentapetalae</taxon>
        <taxon>rosids</taxon>
        <taxon>fabids</taxon>
        <taxon>Fabales</taxon>
        <taxon>Fabaceae</taxon>
        <taxon>Papilionoideae</taxon>
        <taxon>50 kb inversion clade</taxon>
        <taxon>NPAAA clade</taxon>
        <taxon>Hologalegina</taxon>
        <taxon>IRL clade</taxon>
        <taxon>Cicereae</taxon>
        <taxon>Cicer</taxon>
    </lineage>
</organism>